<dbReference type="Pfam" id="PF08741">
    <property type="entry name" value="YwhD"/>
    <property type="match status" value="1"/>
</dbReference>
<dbReference type="AlphaFoldDB" id="A0A1I7FRD4"/>
<gene>
    <name evidence="1" type="ORF">SAMN05421543_101412</name>
</gene>
<dbReference type="RefSeq" id="WP_074949014.1">
    <property type="nucleotide sequence ID" value="NZ_FPBV01000001.1"/>
</dbReference>
<dbReference type="EMBL" id="FPBV01000001">
    <property type="protein sequence ID" value="SFU38784.1"/>
    <property type="molecule type" value="Genomic_DNA"/>
</dbReference>
<dbReference type="eggNOG" id="ENOG502Z8XT">
    <property type="taxonomic scope" value="Bacteria"/>
</dbReference>
<keyword evidence="2" id="KW-1185">Reference proteome</keyword>
<evidence type="ECO:0000313" key="1">
    <source>
        <dbReference type="EMBL" id="SFU38784.1"/>
    </source>
</evidence>
<reference evidence="2" key="1">
    <citation type="submission" date="2016-10" db="EMBL/GenBank/DDBJ databases">
        <authorList>
            <person name="Varghese N."/>
        </authorList>
    </citation>
    <scope>NUCLEOTIDE SEQUENCE [LARGE SCALE GENOMIC DNA]</scope>
    <source>
        <strain evidence="2">DSM 17980</strain>
    </source>
</reference>
<protein>
    <submittedName>
        <fullName evidence="1">YwhD family protein</fullName>
    </submittedName>
</protein>
<dbReference type="InterPro" id="IPR014852">
    <property type="entry name" value="YwhD"/>
</dbReference>
<dbReference type="Proteomes" id="UP000183508">
    <property type="component" value="Unassembled WGS sequence"/>
</dbReference>
<evidence type="ECO:0000313" key="2">
    <source>
        <dbReference type="Proteomes" id="UP000183508"/>
    </source>
</evidence>
<dbReference type="STRING" id="392015.SAMN05421543_101412"/>
<accession>A0A1I7FRD4</accession>
<organism evidence="1 2">
    <name type="scientific">Alicyclobacillus macrosporangiidus</name>
    <dbReference type="NCBI Taxonomy" id="392015"/>
    <lineage>
        <taxon>Bacteria</taxon>
        <taxon>Bacillati</taxon>
        <taxon>Bacillota</taxon>
        <taxon>Bacilli</taxon>
        <taxon>Bacillales</taxon>
        <taxon>Alicyclobacillaceae</taxon>
        <taxon>Alicyclobacillus</taxon>
    </lineage>
</organism>
<dbReference type="OrthoDB" id="2374547at2"/>
<sequence>MEKLNLTGKSKHSSDDALRGLSAVFVDGERVFIDNGAIHAKSNLERGLTFVKNREEVPNPRDVWVFWITLRRGPDGQGYHGAMPFRLWVDEAAGVGFKSLAEQVNKMEKAVKGQVDLTGVPDEVVARVGGFLKQLRPDLWDHAGEAFRTAFAAPSQPES</sequence>
<proteinExistence type="predicted"/>
<name>A0A1I7FRD4_9BACL</name>